<feature type="domain" description="CCHC-type" evidence="3">
    <location>
        <begin position="194"/>
        <end position="208"/>
    </location>
</feature>
<evidence type="ECO:0000259" key="3">
    <source>
        <dbReference type="PROSITE" id="PS50158"/>
    </source>
</evidence>
<dbReference type="GO" id="GO:0008270">
    <property type="term" value="F:zinc ion binding"/>
    <property type="evidence" value="ECO:0007669"/>
    <property type="project" value="UniProtKB-KW"/>
</dbReference>
<dbReference type="InterPro" id="IPR005162">
    <property type="entry name" value="Retrotrans_gag_dom"/>
</dbReference>
<keyword evidence="1" id="KW-0862">Zinc</keyword>
<dbReference type="PROSITE" id="PS50158">
    <property type="entry name" value="ZF_CCHC"/>
    <property type="match status" value="1"/>
</dbReference>
<dbReference type="InterPro" id="IPR001878">
    <property type="entry name" value="Znf_CCHC"/>
</dbReference>
<keyword evidence="5" id="KW-1185">Reference proteome</keyword>
<evidence type="ECO:0000256" key="2">
    <source>
        <dbReference type="SAM" id="MobiDB-lite"/>
    </source>
</evidence>
<evidence type="ECO:0000313" key="5">
    <source>
        <dbReference type="Proteomes" id="UP001164776"/>
    </source>
</evidence>
<gene>
    <name evidence="4" type="ORF">BS78_K179500</name>
</gene>
<proteinExistence type="predicted"/>
<dbReference type="AlphaFoldDB" id="A0A9W8CF69"/>
<evidence type="ECO:0000313" key="4">
    <source>
        <dbReference type="EMBL" id="KAJ1257214.1"/>
    </source>
</evidence>
<protein>
    <recommendedName>
        <fullName evidence="3">CCHC-type domain-containing protein</fullName>
    </recommendedName>
</protein>
<dbReference type="OrthoDB" id="781595at2759"/>
<comment type="caution">
    <text evidence="4">The sequence shown here is derived from an EMBL/GenBank/DDBJ whole genome shotgun (WGS) entry which is preliminary data.</text>
</comment>
<accession>A0A9W8CF69</accession>
<reference evidence="4 5" key="1">
    <citation type="submission" date="2022-10" db="EMBL/GenBank/DDBJ databases">
        <title>WGS assembly of Paspalum vaginatum 540-79.</title>
        <authorList>
            <person name="Sun G."/>
            <person name="Wase N."/>
            <person name="Shu S."/>
            <person name="Jenkins J."/>
            <person name="Zhou B."/>
            <person name="Torres-Rodriguez J."/>
            <person name="Chen C."/>
            <person name="Sandor L."/>
            <person name="Plott C."/>
            <person name="Yoshinga Y."/>
            <person name="Daum C."/>
            <person name="Qi P."/>
            <person name="Barry K."/>
            <person name="Lipzen A."/>
            <person name="Berry L."/>
            <person name="Pedersen C."/>
            <person name="Gottilla T."/>
            <person name="Foltz A."/>
            <person name="Yu H."/>
            <person name="O'Malley R."/>
            <person name="Zhang C."/>
            <person name="Devos K."/>
            <person name="Sigmon B."/>
            <person name="Yu B."/>
            <person name="Obata T."/>
            <person name="Schmutz J."/>
            <person name="Schnable J."/>
        </authorList>
    </citation>
    <scope>NUCLEOTIDE SEQUENCE [LARGE SCALE GENOMIC DNA]</scope>
    <source>
        <strain evidence="5">cv. 540-79</strain>
    </source>
</reference>
<dbReference type="GO" id="GO:0003676">
    <property type="term" value="F:nucleic acid binding"/>
    <property type="evidence" value="ECO:0007669"/>
    <property type="project" value="InterPro"/>
</dbReference>
<dbReference type="EMBL" id="MU629437">
    <property type="protein sequence ID" value="KAJ1257214.1"/>
    <property type="molecule type" value="Genomic_DNA"/>
</dbReference>
<dbReference type="PANTHER" id="PTHR33223">
    <property type="entry name" value="CCHC-TYPE DOMAIN-CONTAINING PROTEIN"/>
    <property type="match status" value="1"/>
</dbReference>
<keyword evidence="1" id="KW-0479">Metal-binding</keyword>
<organism evidence="4 5">
    <name type="scientific">Paspalum vaginatum</name>
    <name type="common">seashore paspalum</name>
    <dbReference type="NCBI Taxonomy" id="158149"/>
    <lineage>
        <taxon>Eukaryota</taxon>
        <taxon>Viridiplantae</taxon>
        <taxon>Streptophyta</taxon>
        <taxon>Embryophyta</taxon>
        <taxon>Tracheophyta</taxon>
        <taxon>Spermatophyta</taxon>
        <taxon>Magnoliopsida</taxon>
        <taxon>Liliopsida</taxon>
        <taxon>Poales</taxon>
        <taxon>Poaceae</taxon>
        <taxon>PACMAD clade</taxon>
        <taxon>Panicoideae</taxon>
        <taxon>Andropogonodae</taxon>
        <taxon>Paspaleae</taxon>
        <taxon>Paspalinae</taxon>
        <taxon>Paspalum</taxon>
    </lineage>
</organism>
<dbReference type="PANTHER" id="PTHR33223:SF11">
    <property type="entry name" value="ELEMENT PROTEIN, PUTATIVE-RELATED"/>
    <property type="match status" value="1"/>
</dbReference>
<feature type="region of interest" description="Disordered" evidence="2">
    <location>
        <begin position="326"/>
        <end position="370"/>
    </location>
</feature>
<evidence type="ECO:0000256" key="1">
    <source>
        <dbReference type="PROSITE-ProRule" id="PRU00047"/>
    </source>
</evidence>
<dbReference type="Pfam" id="PF03732">
    <property type="entry name" value="Retrotrans_gag"/>
    <property type="match status" value="1"/>
</dbReference>
<name>A0A9W8CF69_9POAL</name>
<dbReference type="Proteomes" id="UP001164776">
    <property type="component" value="Unassembled WGS sequence"/>
</dbReference>
<keyword evidence="1" id="KW-0863">Zinc-finger</keyword>
<feature type="compositionally biased region" description="Basic and acidic residues" evidence="2">
    <location>
        <begin position="343"/>
        <end position="356"/>
    </location>
</feature>
<sequence>MAVPEKTIRDFFVPSSNNIPTGPEVAIGEGFELKPGVIHMVQASPFCGLASEDANSHLQQFLEICSTFTIKGATADAVRLRLFPFSLIGKAKQWFYLNCNNLETWEACSNAFLTKYFPLGKTSSLRNQILSFQQLADETVAEAWERLQEYIAACPHHDMEDTDMLATKMDLLLKKLEDTPEAMQVQALDSRMTCEHCGNTGHTRNSCPGNGSEDVNFINNNSFNNGPCTQPCTSCGSSQQFNKNPFDQKAVNDSISKKFHANDRILENLSLQMETLNSAMKNQLSFNKMLETQIAQLAAVVPSPTSGKLPGQPEAPLKEHINAVTTRGGRSTQDPPHPTNAGKEQEKPAELEKEDQVAEPQLVKEAPKSAPHEFYDTTVLPFPQRQKKTTVDDQFSKFMEVIKKLYVNIPLLDAMQVPTYAKYLKDILNNKKPLPST</sequence>